<dbReference type="AlphaFoldDB" id="A0A0S4JFV5"/>
<organism evidence="3 4">
    <name type="scientific">Bodo saltans</name>
    <name type="common">Flagellated protozoan</name>
    <dbReference type="NCBI Taxonomy" id="75058"/>
    <lineage>
        <taxon>Eukaryota</taxon>
        <taxon>Discoba</taxon>
        <taxon>Euglenozoa</taxon>
        <taxon>Kinetoplastea</taxon>
        <taxon>Metakinetoplastina</taxon>
        <taxon>Eubodonida</taxon>
        <taxon>Bodonidae</taxon>
        <taxon>Bodo</taxon>
    </lineage>
</organism>
<proteinExistence type="predicted"/>
<dbReference type="EMBL" id="CYKH01001683">
    <property type="protein sequence ID" value="CUG88911.1"/>
    <property type="molecule type" value="Genomic_DNA"/>
</dbReference>
<name>A0A0S4JFV5_BODSA</name>
<accession>A0A0S4JFV5</accession>
<gene>
    <name evidence="3" type="ORF">BSAL_18195</name>
</gene>
<keyword evidence="2" id="KW-1133">Transmembrane helix</keyword>
<reference evidence="4" key="1">
    <citation type="submission" date="2015-09" db="EMBL/GenBank/DDBJ databases">
        <authorList>
            <consortium name="Pathogen Informatics"/>
        </authorList>
    </citation>
    <scope>NUCLEOTIDE SEQUENCE [LARGE SCALE GENOMIC DNA]</scope>
    <source>
        <strain evidence="4">Lake Konstanz</strain>
    </source>
</reference>
<protein>
    <submittedName>
        <fullName evidence="3">Transmembrane protein, putative</fullName>
    </submittedName>
</protein>
<sequence length="673" mass="75738">MAATPKVVISNPSVIRWAVILVIFIPVMYLLISTRGASSSSSQNLTEVRPSPTHQPFEEDSPAQELPLAILQRGGGAEPSTQCSHDSFHRWVSQVLTHHFGPAIAEAVYDPELYNLMVRTVETDGEGSWWWPNDDNFLFSTMLTRPTLPAHFHNISNLLWWTKRWTTVAISKITRDSELEKLFERMCLDPEHLMKMNLLEKTIVRALGAQVQYFHTVLQLGIDVCNSPAVNEALHNLVKHEKGMDALVLISGWIEPSTSVSDINKIMESYSAPSSRLTELVHRRLKAVLAASEALKSGGVRAHSQALYPLYYDTAPYLSSNPLNGKYWNMLRPTAGCSSIVRMCEVADGCRLVCNAEYLLHAGRGKATADRQHQQKQPTTYAHRMLGMGGNNEYEWEMSLLRFFQGSTSLSRDDSHQLGWLTTMDCTLTLTPDKRQWRVPKALMDAPVGFSGVSMCANWKKTAPFHVTPGGLKQMQLSSEAAWGDASAPPLTLRYTPNPRAVEAAKHRRGPHATEDQTFTMAPRKTLSSPHTAVPGPRWFDALTVLKLDIEGFEWNYLPTWLREESHSIATNARAAVQEHSTAAIDFAAAVPQYFTVSLFGLEFHRIGHARHYGGSYIGALRSHWLTLQVYSLGFIMFAHEKNEADQCCFEHAYVHVRHFIRSEMWMLLRDDI</sequence>
<evidence type="ECO:0000256" key="1">
    <source>
        <dbReference type="SAM" id="MobiDB-lite"/>
    </source>
</evidence>
<feature type="region of interest" description="Disordered" evidence="1">
    <location>
        <begin position="40"/>
        <end position="60"/>
    </location>
</feature>
<evidence type="ECO:0000313" key="4">
    <source>
        <dbReference type="Proteomes" id="UP000051952"/>
    </source>
</evidence>
<keyword evidence="2 3" id="KW-0812">Transmembrane</keyword>
<keyword evidence="4" id="KW-1185">Reference proteome</keyword>
<dbReference type="VEuPathDB" id="TriTrypDB:BSAL_18195"/>
<feature type="transmembrane region" description="Helical" evidence="2">
    <location>
        <begin position="14"/>
        <end position="32"/>
    </location>
</feature>
<dbReference type="Proteomes" id="UP000051952">
    <property type="component" value="Unassembled WGS sequence"/>
</dbReference>
<keyword evidence="2" id="KW-0472">Membrane</keyword>
<evidence type="ECO:0000313" key="3">
    <source>
        <dbReference type="EMBL" id="CUG88911.1"/>
    </source>
</evidence>
<evidence type="ECO:0000256" key="2">
    <source>
        <dbReference type="SAM" id="Phobius"/>
    </source>
</evidence>